<dbReference type="EMBL" id="JAKZGS010000004">
    <property type="protein sequence ID" value="MCH7397836.1"/>
    <property type="molecule type" value="Genomic_DNA"/>
</dbReference>
<dbReference type="Proteomes" id="UP001165488">
    <property type="component" value="Unassembled WGS sequence"/>
</dbReference>
<evidence type="ECO:0000313" key="2">
    <source>
        <dbReference type="Proteomes" id="UP001165488"/>
    </source>
</evidence>
<sequence length="382" mass="44561">MKNLFTLIALLFLISCGGKLDTSKDIQINSNLTYSFDTVMVDSGDEFLYLNNRLFTSGISSDNKYLFNWNREANNLEKIDLNELKLLNKIKFEQEGPNGVGAFAFDFALTEDDNCLFWSSKKGVWDQEGNLLRELPIDKLLENTEHTEEVMLSRLVQIPNESDKYLTLHRKWKSLDFYFLIFDFSDDSFRKIELPELQKLSEFEITMLYEGQWMGSFNAGTMQSIYDDKAILGLNSFNQAYIYDMRLDSLYFKTWEGPLVGSKQTAQLPKEVPAEGKERAEAMRKANEEINYGAFIWDDENKKYYRFSLKTIYSEELTEFETYKVSGADVFLSIFDNDFNLIAESKIPEIQNRPAKHFIKDGKIWLFENIDDELAFVRMTIK</sequence>
<comment type="caution">
    <text evidence="1">The sequence shown here is derived from an EMBL/GenBank/DDBJ whole genome shotgun (WGS) entry which is preliminary data.</text>
</comment>
<name>A0ABS9UMK7_9BACT</name>
<reference evidence="1" key="1">
    <citation type="submission" date="2022-03" db="EMBL/GenBank/DDBJ databases">
        <title>De novo assembled genomes of Belliella spp. (Cyclobacteriaceae) strains.</title>
        <authorList>
            <person name="Szabo A."/>
            <person name="Korponai K."/>
            <person name="Felfoldi T."/>
        </authorList>
    </citation>
    <scope>NUCLEOTIDE SEQUENCE</scope>
    <source>
        <strain evidence="1">DSM 107340</strain>
    </source>
</reference>
<dbReference type="InterPro" id="IPR025316">
    <property type="entry name" value="DUF4221"/>
</dbReference>
<dbReference type="PROSITE" id="PS51257">
    <property type="entry name" value="PROKAR_LIPOPROTEIN"/>
    <property type="match status" value="1"/>
</dbReference>
<protein>
    <submittedName>
        <fullName evidence="1">DUF4221 domain-containing protein</fullName>
    </submittedName>
</protein>
<accession>A0ABS9UMK7</accession>
<gene>
    <name evidence="1" type="ORF">MM236_07545</name>
</gene>
<keyword evidence="2" id="KW-1185">Reference proteome</keyword>
<evidence type="ECO:0000313" key="1">
    <source>
        <dbReference type="EMBL" id="MCH7397836.1"/>
    </source>
</evidence>
<dbReference type="RefSeq" id="WP_241274347.1">
    <property type="nucleotide sequence ID" value="NZ_JAKZGS010000004.1"/>
</dbReference>
<proteinExistence type="predicted"/>
<dbReference type="Pfam" id="PF13970">
    <property type="entry name" value="DUF4221"/>
    <property type="match status" value="1"/>
</dbReference>
<organism evidence="1 2">
    <name type="scientific">Belliella calami</name>
    <dbReference type="NCBI Taxonomy" id="2923436"/>
    <lineage>
        <taxon>Bacteria</taxon>
        <taxon>Pseudomonadati</taxon>
        <taxon>Bacteroidota</taxon>
        <taxon>Cytophagia</taxon>
        <taxon>Cytophagales</taxon>
        <taxon>Cyclobacteriaceae</taxon>
        <taxon>Belliella</taxon>
    </lineage>
</organism>